<protein>
    <submittedName>
        <fullName evidence="4">Tetratricopeptide TPR_2</fullName>
    </submittedName>
</protein>
<feature type="transmembrane region" description="Helical" evidence="2">
    <location>
        <begin position="415"/>
        <end position="434"/>
    </location>
</feature>
<dbReference type="AlphaFoldDB" id="Q12SE8"/>
<dbReference type="InterPro" id="IPR019734">
    <property type="entry name" value="TPR_rpt"/>
</dbReference>
<evidence type="ECO:0000256" key="1">
    <source>
        <dbReference type="PROSITE-ProRule" id="PRU00339"/>
    </source>
</evidence>
<dbReference type="SUPFAM" id="SSF55073">
    <property type="entry name" value="Nucleotide cyclase"/>
    <property type="match status" value="1"/>
</dbReference>
<feature type="domain" description="GGDEF" evidence="3">
    <location>
        <begin position="466"/>
        <end position="572"/>
    </location>
</feature>
<evidence type="ECO:0000256" key="2">
    <source>
        <dbReference type="SAM" id="Phobius"/>
    </source>
</evidence>
<evidence type="ECO:0000313" key="4">
    <source>
        <dbReference type="EMBL" id="ABE53628.1"/>
    </source>
</evidence>
<dbReference type="Proteomes" id="UP000001982">
    <property type="component" value="Chromosome"/>
</dbReference>
<reference evidence="4 5" key="1">
    <citation type="submission" date="2006-03" db="EMBL/GenBank/DDBJ databases">
        <title>Complete sequence of Shewanella denitrificans OS217.</title>
        <authorList>
            <consortium name="US DOE Joint Genome Institute"/>
            <person name="Copeland A."/>
            <person name="Lucas S."/>
            <person name="Lapidus A."/>
            <person name="Barry K."/>
            <person name="Detter J.C."/>
            <person name="Glavina del Rio T."/>
            <person name="Hammon N."/>
            <person name="Israni S."/>
            <person name="Dalin E."/>
            <person name="Tice H."/>
            <person name="Pitluck S."/>
            <person name="Brettin T."/>
            <person name="Bruce D."/>
            <person name="Han C."/>
            <person name="Tapia R."/>
            <person name="Gilna P."/>
            <person name="Kiss H."/>
            <person name="Schmutz J."/>
            <person name="Larimer F."/>
            <person name="Land M."/>
            <person name="Hauser L."/>
            <person name="Kyrpides N."/>
            <person name="Lykidis A."/>
            <person name="Richardson P."/>
        </authorList>
    </citation>
    <scope>NUCLEOTIDE SEQUENCE [LARGE SCALE GENOMIC DNA]</scope>
    <source>
        <strain evidence="5">OS217 / ATCC BAA-1090 / DSM 15013</strain>
    </source>
</reference>
<dbReference type="SUPFAM" id="SSF48452">
    <property type="entry name" value="TPR-like"/>
    <property type="match status" value="2"/>
</dbReference>
<name>Q12SE8_SHEDO</name>
<dbReference type="PROSITE" id="PS50005">
    <property type="entry name" value="TPR"/>
    <property type="match status" value="1"/>
</dbReference>
<keyword evidence="5" id="KW-1185">Reference proteome</keyword>
<gene>
    <name evidence="4" type="ordered locus">Sden_0333</name>
</gene>
<accession>Q12SE8</accession>
<keyword evidence="2" id="KW-0812">Transmembrane</keyword>
<evidence type="ECO:0000313" key="5">
    <source>
        <dbReference type="Proteomes" id="UP000001982"/>
    </source>
</evidence>
<proteinExistence type="predicted"/>
<dbReference type="eggNOG" id="COG0457">
    <property type="taxonomic scope" value="Bacteria"/>
</dbReference>
<dbReference type="InterPro" id="IPR029787">
    <property type="entry name" value="Nucleotide_cyclase"/>
</dbReference>
<keyword evidence="2" id="KW-1133">Transmembrane helix</keyword>
<sequence length="572" mass="64823">MASQSAHIRVDNINASIEEHLDRINLLNHQYSDKAKSQLSQIEQAAAQHLLTDAETLRLTLLQCYNLFEYGEHDATLLKAKAGLTQARAYKLDAISPYFVLCEADALNYHGEIDKALALIDSAIELARKYQQPQALVNGLYLRAIIDLQIENPNSSMEDLRLALEIYPQAMAQSPGWQLVPKAYLLTAMGSLFYSIGDISQAIFYTDKAREDENAVGKMEYLILTNSASLSLRNNDEPLADKYINQTKKLIAEIPHPIDQAISHDSLALIDFTRNRLDSAEAQIKASIDIYIEYQQAIRLARSKRLLAQIYFKQGRDKEALEIIEQSIALTKNSARNLDLQDIYTVLVNYYANKKNFEKAYEYQVLRFALEKKISAKINQARFLQFKARANEQAQPTNHNSSVTPSQHYLTLGQTYGLVALGLIFLLVSILFFIKKEPKLPPLSRPFDEQEHEVNGILKSAKRAGYPLSILLLNISKIRQVDLADLQTLLVNTLREQDTLKRHSLDEIIIFLPYTSLEGARRVATQVNMSVHSWQADSKVEMGAASLQQLDSFEQLLKKAQLDQLSNLKRQQ</sequence>
<dbReference type="PROSITE" id="PS50887">
    <property type="entry name" value="GGDEF"/>
    <property type="match status" value="1"/>
</dbReference>
<dbReference type="SMART" id="SM00028">
    <property type="entry name" value="TPR"/>
    <property type="match status" value="4"/>
</dbReference>
<organism evidence="4 5">
    <name type="scientific">Shewanella denitrificans (strain OS217 / ATCC BAA-1090 / DSM 15013)</name>
    <dbReference type="NCBI Taxonomy" id="318161"/>
    <lineage>
        <taxon>Bacteria</taxon>
        <taxon>Pseudomonadati</taxon>
        <taxon>Pseudomonadota</taxon>
        <taxon>Gammaproteobacteria</taxon>
        <taxon>Alteromonadales</taxon>
        <taxon>Shewanellaceae</taxon>
        <taxon>Shewanella</taxon>
    </lineage>
</organism>
<dbReference type="InterPro" id="IPR011990">
    <property type="entry name" value="TPR-like_helical_dom_sf"/>
</dbReference>
<keyword evidence="2" id="KW-0472">Membrane</keyword>
<keyword evidence="1" id="KW-0802">TPR repeat</keyword>
<dbReference type="Gene3D" id="1.25.40.10">
    <property type="entry name" value="Tetratricopeptide repeat domain"/>
    <property type="match status" value="2"/>
</dbReference>
<dbReference type="KEGG" id="sdn:Sden_0333"/>
<dbReference type="Gene3D" id="3.30.70.270">
    <property type="match status" value="1"/>
</dbReference>
<dbReference type="EMBL" id="CP000302">
    <property type="protein sequence ID" value="ABE53628.1"/>
    <property type="molecule type" value="Genomic_DNA"/>
</dbReference>
<feature type="repeat" description="TPR" evidence="1">
    <location>
        <begin position="301"/>
        <end position="334"/>
    </location>
</feature>
<evidence type="ECO:0000259" key="3">
    <source>
        <dbReference type="PROSITE" id="PS50887"/>
    </source>
</evidence>
<dbReference type="HOGENOM" id="CLU_468416_0_0_6"/>
<dbReference type="InterPro" id="IPR000160">
    <property type="entry name" value="GGDEF_dom"/>
</dbReference>
<dbReference type="InterPro" id="IPR043128">
    <property type="entry name" value="Rev_trsase/Diguanyl_cyclase"/>
</dbReference>